<evidence type="ECO:0000256" key="1">
    <source>
        <dbReference type="ARBA" id="ARBA00004508"/>
    </source>
</evidence>
<dbReference type="PANTHER" id="PTHR33510:SF5">
    <property type="entry name" value="PROTEIN TIC 20-II, CHLOROPLASTIC"/>
    <property type="match status" value="1"/>
</dbReference>
<feature type="coiled-coil region" evidence="7">
    <location>
        <begin position="895"/>
        <end position="934"/>
    </location>
</feature>
<evidence type="ECO:0000256" key="3">
    <source>
        <dbReference type="ARBA" id="ARBA00022692"/>
    </source>
</evidence>
<organism evidence="11 12">
    <name type="scientific">Cyclostephanos tholiformis</name>
    <dbReference type="NCBI Taxonomy" id="382380"/>
    <lineage>
        <taxon>Eukaryota</taxon>
        <taxon>Sar</taxon>
        <taxon>Stramenopiles</taxon>
        <taxon>Ochrophyta</taxon>
        <taxon>Bacillariophyta</taxon>
        <taxon>Coscinodiscophyceae</taxon>
        <taxon>Thalassiosirophycidae</taxon>
        <taxon>Stephanodiscales</taxon>
        <taxon>Stephanodiscaceae</taxon>
        <taxon>Cyclostephanos</taxon>
    </lineage>
</organism>
<feature type="compositionally biased region" description="Basic residues" evidence="8">
    <location>
        <begin position="11"/>
        <end position="23"/>
    </location>
</feature>
<dbReference type="PROSITE" id="PS50222">
    <property type="entry name" value="EF_HAND_2"/>
    <property type="match status" value="2"/>
</dbReference>
<feature type="transmembrane region" description="Helical" evidence="9">
    <location>
        <begin position="1121"/>
        <end position="1143"/>
    </location>
</feature>
<evidence type="ECO:0000256" key="6">
    <source>
        <dbReference type="ARBA" id="ARBA00023136"/>
    </source>
</evidence>
<feature type="transmembrane region" description="Helical" evidence="9">
    <location>
        <begin position="509"/>
        <end position="531"/>
    </location>
</feature>
<accession>A0ABD3SEA2</accession>
<evidence type="ECO:0000256" key="7">
    <source>
        <dbReference type="SAM" id="Coils"/>
    </source>
</evidence>
<evidence type="ECO:0000313" key="12">
    <source>
        <dbReference type="Proteomes" id="UP001530377"/>
    </source>
</evidence>
<feature type="transmembrane region" description="Helical" evidence="9">
    <location>
        <begin position="805"/>
        <end position="826"/>
    </location>
</feature>
<comment type="subcellular location">
    <subcellularLocation>
        <location evidence="1">Plastid</location>
        <location evidence="1">Chloroplast membrane</location>
        <topology evidence="1">Multi-pass membrane protein</topology>
    </subcellularLocation>
</comment>
<keyword evidence="5 9" id="KW-1133">Transmembrane helix</keyword>
<dbReference type="SMART" id="SM00054">
    <property type="entry name" value="EFh"/>
    <property type="match status" value="2"/>
</dbReference>
<dbReference type="SUPFAM" id="SSF47473">
    <property type="entry name" value="EF-hand"/>
    <property type="match status" value="1"/>
</dbReference>
<feature type="compositionally biased region" description="Low complexity" evidence="8">
    <location>
        <begin position="29"/>
        <end position="44"/>
    </location>
</feature>
<dbReference type="PANTHER" id="PTHR33510">
    <property type="entry name" value="PROTEIN TIC 20-II, CHLOROPLASTIC"/>
    <property type="match status" value="1"/>
</dbReference>
<evidence type="ECO:0000256" key="4">
    <source>
        <dbReference type="ARBA" id="ARBA00022837"/>
    </source>
</evidence>
<comment type="similarity">
    <text evidence="2">Belongs to the Tic20 family.</text>
</comment>
<proteinExistence type="inferred from homology"/>
<dbReference type="Proteomes" id="UP001530377">
    <property type="component" value="Unassembled WGS sequence"/>
</dbReference>
<sequence>MGHRPMTFLRPRGRDKRKKRRRPVAPATGNGRAGVVVSRSSSGNDAHNKGLGGENVNLSDNNPEFGKVGLRAFLARSMTSNRNLPGAPSFAPSMGGGGHRARSYTDGGSILSSLTSQTYHYSSDDYSPRRRSLSLSMIHAPFHGGGGHHHVAGEVIGSSSLPTGRGFPFTLPIFRPHSPGNMRPRSTTWDSSMGGLSLKLRKSESTDFIDSHGAVRPPSNFTRSLPGGCFFDENSSDDGNKTGGYHSSLDSAHKEEQENESDLCPGADGDGESNFDPKTNMTTEYVLNNSGKHVKFAEFETFAEPDDAGDFRQRMGSNIPALPQYDTWDDDEEIVCAPSREMLQNNERTSFGQDLLPTTLAKMNPFRDLSWSLVGSCLVRTAPCFWCSKKIGISPTDRAIIMRLNILCFIFCVVQILAGIFMFAVDFNGYSQDSNDGPFIAGILWSLQLFVYCISVVSAVLGVWCLFAQRYLKDVNIVGSATDVFRHITYSHLLHPQMHQYSNMGSVRYMWALLWLLPLQIFFMIGLFDYYRVNEVYTKHWWENPSMKFWRELFCDPPGTAQHECMVPISDHKTEQDWCLKYYNETNCSQVRDDAQAKYNAFSRIFYTSNGIWACFLVVLMWCTLCILQAIITVPIVQRSKESNIPLWLTLPIVGCYTTGYFLGFYLKAYKTDAIGYLDDIYWISVAYLVSGGTFTLAALVGLFLKFYTVLNRRQRRFKQGVVVMFNFTLLLTVTGVATIFATSLIYSLDIVDLPLENYRIIACYLDTGDSCTSCDSSVDPADRCPEWSLEDVKSVLQTTLKQSASLAAIFLVYALITLRHGFLLFRHSTMLSICKTTAIAVMIVSSANAFVTNPVTRTLLTSSRAACRIRPPIHLPHLKMSARHSTQQRATVDDDAQDNEIERLKKMAAKLRAEAASLEADKAKQLAEAAEKAFRRFDMNLDGVVSLSELKMGLEKELKTEISEKRVKELMDVFDKSGDGALQLDEFVTVDRFRNQLEALAREEKRLASEAEQELKRRQQEALLAEAKLEFLNEKEPTTSDKIISILPYLFPLMDGLQYGRFLLGADDAGANPFVIVLALLYSLYRSIPFSGFVAFFALNFLSGNPSLNRLVRFNMQQAIFLDIALIFPSLILGLGGLAAGALGSPVTIAAGEIFSNVIFGTLLLILAYCAGSSLLGKEPNNIPIISQSVKDRMPTIDMFDNEGRFVLREDDDKSKKDKDEK</sequence>
<keyword evidence="6 9" id="KW-0472">Membrane</keyword>
<evidence type="ECO:0000313" key="11">
    <source>
        <dbReference type="EMBL" id="KAL3822854.1"/>
    </source>
</evidence>
<feature type="transmembrane region" description="Helical" evidence="9">
    <location>
        <begin position="1155"/>
        <end position="1177"/>
    </location>
</feature>
<keyword evidence="4" id="KW-0106">Calcium</keyword>
<keyword evidence="7" id="KW-0175">Coiled coil</keyword>
<dbReference type="Pfam" id="PF13499">
    <property type="entry name" value="EF-hand_7"/>
    <property type="match status" value="1"/>
</dbReference>
<feature type="transmembrane region" description="Helical" evidence="9">
    <location>
        <begin position="445"/>
        <end position="467"/>
    </location>
</feature>
<feature type="transmembrane region" description="Helical" evidence="9">
    <location>
        <begin position="726"/>
        <end position="749"/>
    </location>
</feature>
<evidence type="ECO:0000256" key="8">
    <source>
        <dbReference type="SAM" id="MobiDB-lite"/>
    </source>
</evidence>
<dbReference type="AlphaFoldDB" id="A0ABD3SEA2"/>
<dbReference type="InterPro" id="IPR005691">
    <property type="entry name" value="Tic20"/>
</dbReference>
<feature type="transmembrane region" description="Helical" evidence="9">
    <location>
        <begin position="681"/>
        <end position="705"/>
    </location>
</feature>
<keyword evidence="3 9" id="KW-0812">Transmembrane</keyword>
<evidence type="ECO:0000256" key="5">
    <source>
        <dbReference type="ARBA" id="ARBA00022989"/>
    </source>
</evidence>
<feature type="coiled-coil region" evidence="7">
    <location>
        <begin position="991"/>
        <end position="1036"/>
    </location>
</feature>
<feature type="region of interest" description="Disordered" evidence="8">
    <location>
        <begin position="232"/>
        <end position="280"/>
    </location>
</feature>
<gene>
    <name evidence="11" type="ORF">ACHAXA_006218</name>
</gene>
<dbReference type="InterPro" id="IPR011992">
    <property type="entry name" value="EF-hand-dom_pair"/>
</dbReference>
<evidence type="ECO:0000256" key="9">
    <source>
        <dbReference type="SAM" id="Phobius"/>
    </source>
</evidence>
<dbReference type="PROSITE" id="PS00018">
    <property type="entry name" value="EF_HAND_1"/>
    <property type="match status" value="1"/>
</dbReference>
<reference evidence="11 12" key="1">
    <citation type="submission" date="2024-10" db="EMBL/GenBank/DDBJ databases">
        <title>Updated reference genomes for cyclostephanoid diatoms.</title>
        <authorList>
            <person name="Roberts W.R."/>
            <person name="Alverson A.J."/>
        </authorList>
    </citation>
    <scope>NUCLEOTIDE SEQUENCE [LARGE SCALE GENOMIC DNA]</scope>
    <source>
        <strain evidence="11 12">AJA228-03</strain>
    </source>
</reference>
<dbReference type="InterPro" id="IPR002048">
    <property type="entry name" value="EF_hand_dom"/>
</dbReference>
<evidence type="ECO:0000256" key="2">
    <source>
        <dbReference type="ARBA" id="ARBA00009596"/>
    </source>
</evidence>
<evidence type="ECO:0000259" key="10">
    <source>
        <dbReference type="PROSITE" id="PS50222"/>
    </source>
</evidence>
<dbReference type="CDD" id="cd00051">
    <property type="entry name" value="EFh"/>
    <property type="match status" value="1"/>
</dbReference>
<name>A0ABD3SEA2_9STRA</name>
<dbReference type="EMBL" id="JALLPB020000052">
    <property type="protein sequence ID" value="KAL3822854.1"/>
    <property type="molecule type" value="Genomic_DNA"/>
</dbReference>
<feature type="transmembrane region" description="Helical" evidence="9">
    <location>
        <begin position="649"/>
        <end position="669"/>
    </location>
</feature>
<dbReference type="GO" id="GO:0031969">
    <property type="term" value="C:chloroplast membrane"/>
    <property type="evidence" value="ECO:0007669"/>
    <property type="project" value="UniProtKB-SubCell"/>
</dbReference>
<feature type="region of interest" description="Disordered" evidence="8">
    <location>
        <begin position="84"/>
        <end position="104"/>
    </location>
</feature>
<comment type="caution">
    <text evidence="11">The sequence shown here is derived from an EMBL/GenBank/DDBJ whole genome shotgun (WGS) entry which is preliminary data.</text>
</comment>
<dbReference type="InterPro" id="IPR018247">
    <property type="entry name" value="EF_Hand_1_Ca_BS"/>
</dbReference>
<feature type="transmembrane region" description="Helical" evidence="9">
    <location>
        <begin position="404"/>
        <end position="425"/>
    </location>
</feature>
<feature type="domain" description="EF-hand" evidence="10">
    <location>
        <begin position="926"/>
        <end position="961"/>
    </location>
</feature>
<feature type="transmembrane region" description="Helical" evidence="9">
    <location>
        <begin position="611"/>
        <end position="637"/>
    </location>
</feature>
<dbReference type="Pfam" id="PF16166">
    <property type="entry name" value="TIC20"/>
    <property type="match status" value="1"/>
</dbReference>
<protein>
    <recommendedName>
        <fullName evidence="10">EF-hand domain-containing protein</fullName>
    </recommendedName>
</protein>
<feature type="transmembrane region" description="Helical" evidence="9">
    <location>
        <begin position="1089"/>
        <end position="1109"/>
    </location>
</feature>
<feature type="domain" description="EF-hand" evidence="10">
    <location>
        <begin position="963"/>
        <end position="998"/>
    </location>
</feature>
<feature type="region of interest" description="Disordered" evidence="8">
    <location>
        <begin position="1"/>
        <end position="58"/>
    </location>
</feature>
<keyword evidence="12" id="KW-1185">Reference proteome</keyword>
<dbReference type="Gene3D" id="1.10.238.10">
    <property type="entry name" value="EF-hand"/>
    <property type="match status" value="1"/>
</dbReference>